<dbReference type="InterPro" id="IPR011008">
    <property type="entry name" value="Dimeric_a/b-barrel"/>
</dbReference>
<dbReference type="HOGENOM" id="CLU_1409800_0_0_1"/>
<dbReference type="AlphaFoldDB" id="A0A0D1XSZ0"/>
<name>A0A0D1XSZ0_9PEZI</name>
<dbReference type="VEuPathDB" id="FungiDB:PV09_03045"/>
<dbReference type="Proteomes" id="UP000053259">
    <property type="component" value="Unassembled WGS sequence"/>
</dbReference>
<dbReference type="InParanoid" id="A0A0D1XSZ0"/>
<evidence type="ECO:0000313" key="1">
    <source>
        <dbReference type="EMBL" id="KIW05841.1"/>
    </source>
</evidence>
<dbReference type="SUPFAM" id="SSF54909">
    <property type="entry name" value="Dimeric alpha+beta barrel"/>
    <property type="match status" value="1"/>
</dbReference>
<dbReference type="GeneID" id="27311018"/>
<reference evidence="1 2" key="1">
    <citation type="submission" date="2015-01" db="EMBL/GenBank/DDBJ databases">
        <title>The Genome Sequence of Ochroconis gallopava CBS43764.</title>
        <authorList>
            <consortium name="The Broad Institute Genomics Platform"/>
            <person name="Cuomo C."/>
            <person name="de Hoog S."/>
            <person name="Gorbushina A."/>
            <person name="Stielow B."/>
            <person name="Teixiera M."/>
            <person name="Abouelleil A."/>
            <person name="Chapman S.B."/>
            <person name="Priest M."/>
            <person name="Young S.K."/>
            <person name="Wortman J."/>
            <person name="Nusbaum C."/>
            <person name="Birren B."/>
        </authorList>
    </citation>
    <scope>NUCLEOTIDE SEQUENCE [LARGE SCALE GENOMIC DNA]</scope>
    <source>
        <strain evidence="1 2">CBS 43764</strain>
    </source>
</reference>
<evidence type="ECO:0008006" key="3">
    <source>
        <dbReference type="Google" id="ProtNLM"/>
    </source>
</evidence>
<proteinExistence type="predicted"/>
<dbReference type="OrthoDB" id="3542212at2759"/>
<dbReference type="EMBL" id="KN847536">
    <property type="protein sequence ID" value="KIW05841.1"/>
    <property type="molecule type" value="Genomic_DNA"/>
</dbReference>
<dbReference type="RefSeq" id="XP_016215710.1">
    <property type="nucleotide sequence ID" value="XM_016356187.1"/>
</dbReference>
<sequence length="193" mass="21300">MGALEITLLHLKPGTEAAQDSLLENLRSVRAQLNTNSRFYLDRGRPTSIFIFGLWPTMEAHKAFLASPECGRILGPQEAQTEFAWGLHVADVSTMDDLPLDSKIMYLHLLEVQEAEEVALDGALSHVLHKFERMVGDAGNPVVCKNALDAAPGNVGRCVIHGNEELLEMLADVGRMCSDTAYSVWQLEDLEKI</sequence>
<evidence type="ECO:0000313" key="2">
    <source>
        <dbReference type="Proteomes" id="UP000053259"/>
    </source>
</evidence>
<accession>A0A0D1XSZ0</accession>
<organism evidence="1 2">
    <name type="scientific">Verruconis gallopava</name>
    <dbReference type="NCBI Taxonomy" id="253628"/>
    <lineage>
        <taxon>Eukaryota</taxon>
        <taxon>Fungi</taxon>
        <taxon>Dikarya</taxon>
        <taxon>Ascomycota</taxon>
        <taxon>Pezizomycotina</taxon>
        <taxon>Dothideomycetes</taxon>
        <taxon>Pleosporomycetidae</taxon>
        <taxon>Venturiales</taxon>
        <taxon>Sympoventuriaceae</taxon>
        <taxon>Verruconis</taxon>
    </lineage>
</organism>
<protein>
    <recommendedName>
        <fullName evidence="3">ABM domain-containing protein</fullName>
    </recommendedName>
</protein>
<gene>
    <name evidence="1" type="ORF">PV09_03045</name>
</gene>
<keyword evidence="2" id="KW-1185">Reference proteome</keyword>